<evidence type="ECO:0000313" key="1">
    <source>
        <dbReference type="EMBL" id="EEN83240.1"/>
    </source>
</evidence>
<dbReference type="AlphaFoldDB" id="C3J9F1"/>
<evidence type="ECO:0000313" key="2">
    <source>
        <dbReference type="Proteomes" id="UP000004295"/>
    </source>
</evidence>
<comment type="caution">
    <text evidence="1">The sequence shown here is derived from an EMBL/GenBank/DDBJ whole genome shotgun (WGS) entry which is preliminary data.</text>
</comment>
<accession>C3J9F1</accession>
<reference evidence="1 2" key="1">
    <citation type="submission" date="2009-04" db="EMBL/GenBank/DDBJ databases">
        <authorList>
            <person name="Sebastian Y."/>
            <person name="Madupu R."/>
            <person name="Durkin A.S."/>
            <person name="Torralba M."/>
            <person name="Methe B."/>
            <person name="Sutton G.G."/>
            <person name="Strausberg R.L."/>
            <person name="Nelson K.E."/>
        </authorList>
    </citation>
    <scope>NUCLEOTIDE SEQUENCE [LARGE SCALE GENOMIC DNA]</scope>
    <source>
        <strain evidence="2">ATCC 35406 / BCRC 14492 / JCM 8526 / NCTC 13058 / HG 370</strain>
    </source>
</reference>
<sequence>MSSSCSKDNSLKLPEEKIESSELVQKELIYSSLSVAAYSFKY</sequence>
<dbReference type="STRING" id="553175.POREN0001_1095"/>
<dbReference type="EMBL" id="ACNN01000012">
    <property type="protein sequence ID" value="EEN83240.1"/>
    <property type="molecule type" value="Genomic_DNA"/>
</dbReference>
<proteinExistence type="predicted"/>
<organism evidence="1 2">
    <name type="scientific">Porphyromonas endodontalis (strain ATCC 35406 / DSM 24491 / JCM 8526 / CCUG 16442 / BCRC 14492 / NCTC 13058 / HG 370)</name>
    <name type="common">Bacteroides endodontalis</name>
    <dbReference type="NCBI Taxonomy" id="553175"/>
    <lineage>
        <taxon>Bacteria</taxon>
        <taxon>Pseudomonadati</taxon>
        <taxon>Bacteroidota</taxon>
        <taxon>Bacteroidia</taxon>
        <taxon>Bacteroidales</taxon>
        <taxon>Porphyromonadaceae</taxon>
        <taxon>Porphyromonas</taxon>
    </lineage>
</organism>
<protein>
    <submittedName>
        <fullName evidence="1">Uncharacterized protein</fullName>
    </submittedName>
</protein>
<gene>
    <name evidence="1" type="ORF">POREN0001_1095</name>
</gene>
<dbReference type="Proteomes" id="UP000004295">
    <property type="component" value="Unassembled WGS sequence"/>
</dbReference>
<keyword evidence="2" id="KW-1185">Reference proteome</keyword>
<name>C3J9F1_POREA</name>